<evidence type="ECO:0000313" key="2">
    <source>
        <dbReference type="EMBL" id="MBJ7595516.1"/>
    </source>
</evidence>
<gene>
    <name evidence="2" type="ORF">JF886_11790</name>
</gene>
<dbReference type="EMBL" id="JAEKNS010000123">
    <property type="protein sequence ID" value="MBJ7595516.1"/>
    <property type="molecule type" value="Genomic_DNA"/>
</dbReference>
<dbReference type="PANTHER" id="PTHR46696:SF1">
    <property type="entry name" value="CYTOCHROME P450 YJIB-RELATED"/>
    <property type="match status" value="1"/>
</dbReference>
<dbReference type="InterPro" id="IPR002397">
    <property type="entry name" value="Cyt_P450_B"/>
</dbReference>
<comment type="similarity">
    <text evidence="1">Belongs to the cytochrome P450 family.</text>
</comment>
<dbReference type="RefSeq" id="WP_337312699.1">
    <property type="nucleotide sequence ID" value="NZ_JAEKNS010000123.1"/>
</dbReference>
<protein>
    <submittedName>
        <fullName evidence="2">Cytochrome P450</fullName>
    </submittedName>
</protein>
<evidence type="ECO:0000313" key="3">
    <source>
        <dbReference type="Proteomes" id="UP000606991"/>
    </source>
</evidence>
<dbReference type="Proteomes" id="UP000606991">
    <property type="component" value="Unassembled WGS sequence"/>
</dbReference>
<dbReference type="AlphaFoldDB" id="A0A934K3E0"/>
<dbReference type="GO" id="GO:0004497">
    <property type="term" value="F:monooxygenase activity"/>
    <property type="evidence" value="ECO:0007669"/>
    <property type="project" value="InterPro"/>
</dbReference>
<proteinExistence type="inferred from homology"/>
<name>A0A934K3E0_9BACT</name>
<dbReference type="Gene3D" id="1.10.630.10">
    <property type="entry name" value="Cytochrome P450"/>
    <property type="match status" value="1"/>
</dbReference>
<organism evidence="2 3">
    <name type="scientific">Candidatus Aeolococcus gillhamiae</name>
    <dbReference type="NCBI Taxonomy" id="3127015"/>
    <lineage>
        <taxon>Bacteria</taxon>
        <taxon>Bacillati</taxon>
        <taxon>Candidatus Dormiibacterota</taxon>
        <taxon>Candidatus Dormibacteria</taxon>
        <taxon>Candidatus Aeolococcales</taxon>
        <taxon>Candidatus Aeolococcaceae</taxon>
        <taxon>Candidatus Aeolococcus</taxon>
    </lineage>
</organism>
<dbReference type="InterPro" id="IPR001128">
    <property type="entry name" value="Cyt_P450"/>
</dbReference>
<accession>A0A934K3E0</accession>
<comment type="caution">
    <text evidence="2">The sequence shown here is derived from an EMBL/GenBank/DDBJ whole genome shotgun (WGS) entry which is preliminary data.</text>
</comment>
<dbReference type="InterPro" id="IPR036396">
    <property type="entry name" value="Cyt_P450_sf"/>
</dbReference>
<sequence>MAPASRVKNSAPGDDLLSALVAPGDVCDRLSDSELQNIVFTLLLAAYVPPANAMAVAVLQLFRHPDQHAVLRANPALIGTAVDELLRIDQSSAADQLRVATADVDIGGVPFRAGEIVVAPLRCANQDPAVFVDADRFDVTSAENPHLTFAYGPHYCLGAALARLQLQVGIGVLVGRLPQLRLAVPFAELSWTPMFFTLNGPQTLPVVW</sequence>
<reference evidence="2 3" key="1">
    <citation type="submission" date="2020-10" db="EMBL/GenBank/DDBJ databases">
        <title>Ca. Dormibacterota MAGs.</title>
        <authorList>
            <person name="Montgomery K."/>
        </authorList>
    </citation>
    <scope>NUCLEOTIDE SEQUENCE [LARGE SCALE GENOMIC DNA]</scope>
    <source>
        <strain evidence="2">SC8812_S17_18</strain>
    </source>
</reference>
<dbReference type="SUPFAM" id="SSF48264">
    <property type="entry name" value="Cytochrome P450"/>
    <property type="match status" value="1"/>
</dbReference>
<dbReference type="PRINTS" id="PR00359">
    <property type="entry name" value="BP450"/>
</dbReference>
<dbReference type="PANTHER" id="PTHR46696">
    <property type="entry name" value="P450, PUTATIVE (EUROFUNG)-RELATED"/>
    <property type="match status" value="1"/>
</dbReference>
<evidence type="ECO:0000256" key="1">
    <source>
        <dbReference type="ARBA" id="ARBA00010617"/>
    </source>
</evidence>
<dbReference type="GO" id="GO:0020037">
    <property type="term" value="F:heme binding"/>
    <property type="evidence" value="ECO:0007669"/>
    <property type="project" value="InterPro"/>
</dbReference>
<dbReference type="GO" id="GO:0016705">
    <property type="term" value="F:oxidoreductase activity, acting on paired donors, with incorporation or reduction of molecular oxygen"/>
    <property type="evidence" value="ECO:0007669"/>
    <property type="project" value="InterPro"/>
</dbReference>
<dbReference type="Pfam" id="PF00067">
    <property type="entry name" value="p450"/>
    <property type="match status" value="1"/>
</dbReference>
<dbReference type="GO" id="GO:0005506">
    <property type="term" value="F:iron ion binding"/>
    <property type="evidence" value="ECO:0007669"/>
    <property type="project" value="InterPro"/>
</dbReference>